<keyword evidence="5 6" id="KW-0067">ATP-binding</keyword>
<keyword evidence="8" id="KW-0418">Kinase</keyword>
<evidence type="ECO:0000256" key="2">
    <source>
        <dbReference type="ARBA" id="ARBA00005069"/>
    </source>
</evidence>
<comment type="function">
    <text evidence="6">Catalyzes the phosphorylation of ribose 1,5-bisphosphate to 5-phospho-D-ribosyl alpha-1-diphosphate (PRPP).</text>
</comment>
<comment type="catalytic activity">
    <reaction evidence="1 6">
        <text>alpha-D-ribose 1,5-bisphosphate + ATP = 5-phospho-alpha-D-ribose 1-diphosphate + ADP</text>
        <dbReference type="Rhea" id="RHEA:20109"/>
        <dbReference type="ChEBI" id="CHEBI:30616"/>
        <dbReference type="ChEBI" id="CHEBI:58017"/>
        <dbReference type="ChEBI" id="CHEBI:68688"/>
        <dbReference type="ChEBI" id="CHEBI:456216"/>
        <dbReference type="EC" id="2.7.4.23"/>
    </reaction>
</comment>
<dbReference type="InterPro" id="IPR027417">
    <property type="entry name" value="P-loop_NTPase"/>
</dbReference>
<dbReference type="AlphaFoldDB" id="A0A850LLV2"/>
<dbReference type="Gene3D" id="3.40.50.300">
    <property type="entry name" value="P-loop containing nucleotide triphosphate hydrolases"/>
    <property type="match status" value="1"/>
</dbReference>
<evidence type="ECO:0000256" key="6">
    <source>
        <dbReference type="HAMAP-Rule" id="MF_00836"/>
    </source>
</evidence>
<proteinExistence type="inferred from homology"/>
<dbReference type="EMBL" id="JABXIY010000048">
    <property type="protein sequence ID" value="NVK98647.1"/>
    <property type="molecule type" value="Genomic_DNA"/>
</dbReference>
<reference evidence="8 9" key="1">
    <citation type="journal article" date="2020" name="Proc. Natl. Acad. Sci. U.S.A.">
        <title>Ecological drivers of bacterial community assembly in synthetic phycospheres.</title>
        <authorList>
            <person name="Fu H."/>
            <person name="Uchimiya M."/>
            <person name="Gore J."/>
            <person name="Moran M.A."/>
        </authorList>
    </citation>
    <scope>NUCLEOTIDE SEQUENCE [LARGE SCALE GENOMIC DNA]</scope>
    <source>
        <strain evidence="8">HF-Din03</strain>
    </source>
</reference>
<dbReference type="OMA" id="RLIWLTG"/>
<evidence type="ECO:0000256" key="3">
    <source>
        <dbReference type="ARBA" id="ARBA00022679"/>
    </source>
</evidence>
<gene>
    <name evidence="6 8" type="primary">phnN</name>
    <name evidence="8" type="ORF">HW564_17100</name>
</gene>
<evidence type="ECO:0000256" key="1">
    <source>
        <dbReference type="ARBA" id="ARBA00000373"/>
    </source>
</evidence>
<protein>
    <recommendedName>
        <fullName evidence="6">Ribose 1,5-bisphosphate phosphokinase PhnN</fullName>
        <ecNumber evidence="6">2.7.4.23</ecNumber>
    </recommendedName>
    <alternativeName>
        <fullName evidence="6">Ribose 1,5-bisphosphokinase</fullName>
    </alternativeName>
</protein>
<dbReference type="GO" id="GO:0019634">
    <property type="term" value="P:organic phosphonate metabolic process"/>
    <property type="evidence" value="ECO:0007669"/>
    <property type="project" value="UniProtKB-UniRule"/>
</dbReference>
<dbReference type="HAMAP" id="MF_00836">
    <property type="entry name" value="PhnN"/>
    <property type="match status" value="1"/>
</dbReference>
<keyword evidence="4 6" id="KW-0547">Nucleotide-binding</keyword>
<dbReference type="RefSeq" id="WP_011046235.1">
    <property type="nucleotide sequence ID" value="NZ_CP076685.1"/>
</dbReference>
<evidence type="ECO:0000256" key="4">
    <source>
        <dbReference type="ARBA" id="ARBA00022741"/>
    </source>
</evidence>
<comment type="caution">
    <text evidence="8">The sequence shown here is derived from an EMBL/GenBank/DDBJ whole genome shotgun (WGS) entry which is preliminary data.</text>
</comment>
<sequence length="182" mass="19480">MTQVPVIAVVGPSGVGKDSVMTALATRDPRVHLIRRVITRPEDAGGEAFTGVSRQEFEAMRAAGAFALSWEAHGLCYGVPMPSEVKQADARALLVNLSRGVLLRAQEVFHPFAVLSLTARPEVLAARLAARGREDAAEQARRLGRAGMALPEGVRRVITVDNSGPLERTVDAVLAHLQRESA</sequence>
<dbReference type="Proteomes" id="UP000565723">
    <property type="component" value="Unassembled WGS sequence"/>
</dbReference>
<dbReference type="InterPro" id="IPR008145">
    <property type="entry name" value="GK/Ca_channel_bsu"/>
</dbReference>
<dbReference type="SUPFAM" id="SSF52540">
    <property type="entry name" value="P-loop containing nucleoside triphosphate hydrolases"/>
    <property type="match status" value="1"/>
</dbReference>
<keyword evidence="3 6" id="KW-0808">Transferase</keyword>
<comment type="pathway">
    <text evidence="2 6">Metabolic intermediate biosynthesis; 5-phospho-alpha-D-ribose 1-diphosphate biosynthesis; 5-phospho-alpha-D-ribose 1-diphosphate from D-ribose 5-phosphate (route II): step 3/3.</text>
</comment>
<evidence type="ECO:0000313" key="9">
    <source>
        <dbReference type="Proteomes" id="UP000565723"/>
    </source>
</evidence>
<evidence type="ECO:0000259" key="7">
    <source>
        <dbReference type="SMART" id="SM00072"/>
    </source>
</evidence>
<dbReference type="GO" id="GO:0005524">
    <property type="term" value="F:ATP binding"/>
    <property type="evidence" value="ECO:0007669"/>
    <property type="project" value="UniProtKB-KW"/>
</dbReference>
<dbReference type="GO" id="GO:0033863">
    <property type="term" value="F:ribose 1,5-bisphosphate phosphokinase activity"/>
    <property type="evidence" value="ECO:0007669"/>
    <property type="project" value="UniProtKB-UniRule"/>
</dbReference>
<evidence type="ECO:0000256" key="5">
    <source>
        <dbReference type="ARBA" id="ARBA00022840"/>
    </source>
</evidence>
<dbReference type="SMART" id="SM00072">
    <property type="entry name" value="GuKc"/>
    <property type="match status" value="1"/>
</dbReference>
<feature type="domain" description="Guanylate kinase/L-type calcium channel beta subunit" evidence="7">
    <location>
        <begin position="3"/>
        <end position="181"/>
    </location>
</feature>
<organism evidence="8 9">
    <name type="scientific">Ruegeria pomeroyi</name>
    <dbReference type="NCBI Taxonomy" id="89184"/>
    <lineage>
        <taxon>Bacteria</taxon>
        <taxon>Pseudomonadati</taxon>
        <taxon>Pseudomonadota</taxon>
        <taxon>Alphaproteobacteria</taxon>
        <taxon>Rhodobacterales</taxon>
        <taxon>Roseobacteraceae</taxon>
        <taxon>Ruegeria</taxon>
    </lineage>
</organism>
<name>A0A850LLV2_9RHOB</name>
<dbReference type="InterPro" id="IPR012699">
    <property type="entry name" value="PhnN"/>
</dbReference>
<comment type="similarity">
    <text evidence="6">Belongs to the ribose 1,5-bisphosphokinase family.</text>
</comment>
<accession>A0A850LLV2</accession>
<dbReference type="NCBIfam" id="TIGR02322">
    <property type="entry name" value="phosphon_PhnN"/>
    <property type="match status" value="1"/>
</dbReference>
<feature type="binding site" evidence="6">
    <location>
        <begin position="11"/>
        <end position="18"/>
    </location>
    <ligand>
        <name>ATP</name>
        <dbReference type="ChEBI" id="CHEBI:30616"/>
    </ligand>
</feature>
<evidence type="ECO:0000313" key="8">
    <source>
        <dbReference type="EMBL" id="NVK98647.1"/>
    </source>
</evidence>
<dbReference type="EC" id="2.7.4.23" evidence="6"/>
<dbReference type="GO" id="GO:0006015">
    <property type="term" value="P:5-phosphoribose 1-diphosphate biosynthetic process"/>
    <property type="evidence" value="ECO:0007669"/>
    <property type="project" value="UniProtKB-UniRule"/>
</dbReference>
<dbReference type="UniPathway" id="UPA00087">
    <property type="reaction ID" value="UER00175"/>
</dbReference>